<keyword evidence="9 17" id="KW-0808">Transferase</keyword>
<evidence type="ECO:0000256" key="16">
    <source>
        <dbReference type="RuleBase" id="RU004516"/>
    </source>
</evidence>
<comment type="function">
    <text evidence="2 17">Acts on leucine, isoleucine and valine.</text>
</comment>
<evidence type="ECO:0000256" key="4">
    <source>
        <dbReference type="ARBA" id="ARBA00004931"/>
    </source>
</evidence>
<evidence type="ECO:0000256" key="5">
    <source>
        <dbReference type="ARBA" id="ARBA00005072"/>
    </source>
</evidence>
<dbReference type="Proteomes" id="UP000774000">
    <property type="component" value="Unassembled WGS sequence"/>
</dbReference>
<proteinExistence type="inferred from homology"/>
<sequence length="293" mass="32671">MSSEKIFLNDELVEKEEAKVSVFDHGFLYGDGIFEGIRAYNGRVFRFEEHLTRLYESAKAIKLDIPLDRAEMKEAVLETIRANELEDAYIRLVVSRGVGDLGLDPQKCDEPTVLIIASDIELYPEDFYENGLEVATVATRRNIPEALNPRIKSLNYLNNILAKIEANQAGVLEAIMLNNEGYVAECTGDNIFIIKDDKLITPPTYVGALKGIKRGVVLEVAPEFGLEVSEEVFTRHDLYTADECFLTGTAAEVIPVVTIDDRQIGSGEPGGYTKQLIEKFRDLANNTGTPIYE</sequence>
<evidence type="ECO:0000256" key="3">
    <source>
        <dbReference type="ARBA" id="ARBA00004824"/>
    </source>
</evidence>
<dbReference type="NCBIfam" id="TIGR01122">
    <property type="entry name" value="ilvE_I"/>
    <property type="match status" value="1"/>
</dbReference>
<dbReference type="PANTHER" id="PTHR42743">
    <property type="entry name" value="AMINO-ACID AMINOTRANSFERASE"/>
    <property type="match status" value="1"/>
</dbReference>
<evidence type="ECO:0000313" key="18">
    <source>
        <dbReference type="EMBL" id="MBM7556003.1"/>
    </source>
</evidence>
<name>A0A938XNM0_9FIRM</name>
<evidence type="ECO:0000256" key="17">
    <source>
        <dbReference type="RuleBase" id="RU364094"/>
    </source>
</evidence>
<evidence type="ECO:0000256" key="12">
    <source>
        <dbReference type="ARBA" id="ARBA00048212"/>
    </source>
</evidence>
<keyword evidence="10 16" id="KW-0663">Pyridoxal phosphate</keyword>
<keyword evidence="8 17" id="KW-0028">Amino-acid biosynthesis</keyword>
<dbReference type="FunFam" id="3.20.10.10:FF:000008">
    <property type="entry name" value="Branched-chain-amino-acid aminotransferase"/>
    <property type="match status" value="1"/>
</dbReference>
<keyword evidence="19" id="KW-1185">Reference proteome</keyword>
<organism evidence="18 19">
    <name type="scientific">Halanaerobacter jeridensis</name>
    <dbReference type="NCBI Taxonomy" id="706427"/>
    <lineage>
        <taxon>Bacteria</taxon>
        <taxon>Bacillati</taxon>
        <taxon>Bacillota</taxon>
        <taxon>Clostridia</taxon>
        <taxon>Halanaerobiales</taxon>
        <taxon>Halobacteroidaceae</taxon>
        <taxon>Halanaerobacter</taxon>
    </lineage>
</organism>
<evidence type="ECO:0000256" key="15">
    <source>
        <dbReference type="RuleBase" id="RU004106"/>
    </source>
</evidence>
<accession>A0A938XNM0</accession>
<protein>
    <recommendedName>
        <fullName evidence="17">Branched-chain-amino-acid aminotransferase</fullName>
        <shortName evidence="17">BCAT</shortName>
        <ecNumber evidence="17">2.6.1.42</ecNumber>
    </recommendedName>
</protein>
<dbReference type="InterPro" id="IPR001544">
    <property type="entry name" value="Aminotrans_IV"/>
</dbReference>
<dbReference type="EMBL" id="JAFBDQ010000003">
    <property type="protein sequence ID" value="MBM7556003.1"/>
    <property type="molecule type" value="Genomic_DNA"/>
</dbReference>
<evidence type="ECO:0000256" key="13">
    <source>
        <dbReference type="ARBA" id="ARBA00048798"/>
    </source>
</evidence>
<dbReference type="EC" id="2.6.1.42" evidence="17"/>
<comment type="catalytic activity">
    <reaction evidence="14 17">
        <text>L-leucine + 2-oxoglutarate = 4-methyl-2-oxopentanoate + L-glutamate</text>
        <dbReference type="Rhea" id="RHEA:18321"/>
        <dbReference type="ChEBI" id="CHEBI:16810"/>
        <dbReference type="ChEBI" id="CHEBI:17865"/>
        <dbReference type="ChEBI" id="CHEBI:29985"/>
        <dbReference type="ChEBI" id="CHEBI:57427"/>
        <dbReference type="EC" id="2.6.1.42"/>
    </reaction>
</comment>
<dbReference type="AlphaFoldDB" id="A0A938XNM0"/>
<dbReference type="FunFam" id="3.30.470.10:FF:000006">
    <property type="entry name" value="Branched-chain-amino-acid aminotransferase"/>
    <property type="match status" value="1"/>
</dbReference>
<dbReference type="InterPro" id="IPR043132">
    <property type="entry name" value="BCAT-like_C"/>
</dbReference>
<comment type="similarity">
    <text evidence="6 15">Belongs to the class-IV pyridoxal-phosphate-dependent aminotransferase family.</text>
</comment>
<evidence type="ECO:0000256" key="1">
    <source>
        <dbReference type="ARBA" id="ARBA00001933"/>
    </source>
</evidence>
<evidence type="ECO:0000256" key="11">
    <source>
        <dbReference type="ARBA" id="ARBA00023304"/>
    </source>
</evidence>
<dbReference type="NCBIfam" id="NF005146">
    <property type="entry name" value="PRK06606.1"/>
    <property type="match status" value="1"/>
</dbReference>
<dbReference type="InterPro" id="IPR018300">
    <property type="entry name" value="Aminotrans_IV_CS"/>
</dbReference>
<comment type="cofactor">
    <cofactor evidence="1 16">
        <name>pyridoxal 5'-phosphate</name>
        <dbReference type="ChEBI" id="CHEBI:597326"/>
    </cofactor>
</comment>
<comment type="catalytic activity">
    <reaction evidence="12 17">
        <text>L-valine + 2-oxoglutarate = 3-methyl-2-oxobutanoate + L-glutamate</text>
        <dbReference type="Rhea" id="RHEA:24813"/>
        <dbReference type="ChEBI" id="CHEBI:11851"/>
        <dbReference type="ChEBI" id="CHEBI:16810"/>
        <dbReference type="ChEBI" id="CHEBI:29985"/>
        <dbReference type="ChEBI" id="CHEBI:57762"/>
        <dbReference type="EC" id="2.6.1.42"/>
    </reaction>
</comment>
<comment type="pathway">
    <text evidence="4 17">Amino-acid biosynthesis; L-valine biosynthesis; L-valine from pyruvate: step 4/4.</text>
</comment>
<reference evidence="18" key="1">
    <citation type="submission" date="2021-01" db="EMBL/GenBank/DDBJ databases">
        <title>Genomic Encyclopedia of Type Strains, Phase IV (KMG-IV): sequencing the most valuable type-strain genomes for metagenomic binning, comparative biology and taxonomic classification.</title>
        <authorList>
            <person name="Goeker M."/>
        </authorList>
    </citation>
    <scope>NUCLEOTIDE SEQUENCE</scope>
    <source>
        <strain evidence="18">DSM 23230</strain>
    </source>
</reference>
<keyword evidence="7 17" id="KW-0032">Aminotransferase</keyword>
<dbReference type="InterPro" id="IPR005785">
    <property type="entry name" value="B_amino_transI"/>
</dbReference>
<dbReference type="RefSeq" id="WP_204700710.1">
    <property type="nucleotide sequence ID" value="NZ_JAFBDQ010000003.1"/>
</dbReference>
<dbReference type="PANTHER" id="PTHR42743:SF11">
    <property type="entry name" value="AMINODEOXYCHORISMATE LYASE"/>
    <property type="match status" value="1"/>
</dbReference>
<gene>
    <name evidence="17" type="primary">ilvE</name>
    <name evidence="18" type="ORF">JOC47_000837</name>
</gene>
<keyword evidence="11 17" id="KW-0100">Branched-chain amino acid biosynthesis</keyword>
<dbReference type="GO" id="GO:0005829">
    <property type="term" value="C:cytosol"/>
    <property type="evidence" value="ECO:0007669"/>
    <property type="project" value="TreeGrafter"/>
</dbReference>
<dbReference type="Pfam" id="PF01063">
    <property type="entry name" value="Aminotran_4"/>
    <property type="match status" value="1"/>
</dbReference>
<dbReference type="InterPro" id="IPR036038">
    <property type="entry name" value="Aminotransferase-like"/>
</dbReference>
<evidence type="ECO:0000256" key="9">
    <source>
        <dbReference type="ARBA" id="ARBA00022679"/>
    </source>
</evidence>
<evidence type="ECO:0000256" key="14">
    <source>
        <dbReference type="ARBA" id="ARBA00049229"/>
    </source>
</evidence>
<dbReference type="Gene3D" id="3.20.10.10">
    <property type="entry name" value="D-amino Acid Aminotransferase, subunit A, domain 2"/>
    <property type="match status" value="1"/>
</dbReference>
<dbReference type="GO" id="GO:0009082">
    <property type="term" value="P:branched-chain amino acid biosynthetic process"/>
    <property type="evidence" value="ECO:0007669"/>
    <property type="project" value="UniProtKB-KW"/>
</dbReference>
<evidence type="ECO:0000256" key="2">
    <source>
        <dbReference type="ARBA" id="ARBA00003109"/>
    </source>
</evidence>
<evidence type="ECO:0000256" key="6">
    <source>
        <dbReference type="ARBA" id="ARBA00009320"/>
    </source>
</evidence>
<dbReference type="PROSITE" id="PS00770">
    <property type="entry name" value="AA_TRANSFER_CLASS_4"/>
    <property type="match status" value="1"/>
</dbReference>
<dbReference type="InterPro" id="IPR043131">
    <property type="entry name" value="BCAT-like_N"/>
</dbReference>
<dbReference type="GO" id="GO:0008652">
    <property type="term" value="P:amino acid biosynthetic process"/>
    <property type="evidence" value="ECO:0007669"/>
    <property type="project" value="UniProtKB-KW"/>
</dbReference>
<comment type="caution">
    <text evidence="18">The sequence shown here is derived from an EMBL/GenBank/DDBJ whole genome shotgun (WGS) entry which is preliminary data.</text>
</comment>
<evidence type="ECO:0000256" key="7">
    <source>
        <dbReference type="ARBA" id="ARBA00022576"/>
    </source>
</evidence>
<evidence type="ECO:0000256" key="10">
    <source>
        <dbReference type="ARBA" id="ARBA00022898"/>
    </source>
</evidence>
<dbReference type="GO" id="GO:0004084">
    <property type="term" value="F:branched-chain-amino-acid transaminase activity"/>
    <property type="evidence" value="ECO:0007669"/>
    <property type="project" value="UniProtKB-EC"/>
</dbReference>
<dbReference type="Gene3D" id="3.30.470.10">
    <property type="match status" value="1"/>
</dbReference>
<dbReference type="NCBIfam" id="NF006185">
    <property type="entry name" value="PRK08320.1"/>
    <property type="match status" value="1"/>
</dbReference>
<comment type="pathway">
    <text evidence="5 17">Amino-acid biosynthesis; L-leucine biosynthesis; L-leucine from 3-methyl-2-oxobutanoate: step 4/4.</text>
</comment>
<comment type="catalytic activity">
    <reaction evidence="13 17">
        <text>L-isoleucine + 2-oxoglutarate = (S)-3-methyl-2-oxopentanoate + L-glutamate</text>
        <dbReference type="Rhea" id="RHEA:24801"/>
        <dbReference type="ChEBI" id="CHEBI:16810"/>
        <dbReference type="ChEBI" id="CHEBI:29985"/>
        <dbReference type="ChEBI" id="CHEBI:35146"/>
        <dbReference type="ChEBI" id="CHEBI:58045"/>
        <dbReference type="EC" id="2.6.1.42"/>
    </reaction>
</comment>
<dbReference type="InterPro" id="IPR050571">
    <property type="entry name" value="Class-IV_PLP-Dep_Aminotrnsfr"/>
</dbReference>
<dbReference type="SUPFAM" id="SSF56752">
    <property type="entry name" value="D-aminoacid aminotransferase-like PLP-dependent enzymes"/>
    <property type="match status" value="1"/>
</dbReference>
<dbReference type="CDD" id="cd01558">
    <property type="entry name" value="D-AAT_like"/>
    <property type="match status" value="1"/>
</dbReference>
<evidence type="ECO:0000313" key="19">
    <source>
        <dbReference type="Proteomes" id="UP000774000"/>
    </source>
</evidence>
<comment type="pathway">
    <text evidence="3 17">Amino-acid biosynthesis; L-isoleucine biosynthesis; L-isoleucine from 2-oxobutanoate: step 4/4.</text>
</comment>
<evidence type="ECO:0000256" key="8">
    <source>
        <dbReference type="ARBA" id="ARBA00022605"/>
    </source>
</evidence>